<evidence type="ECO:0000313" key="2">
    <source>
        <dbReference type="EMBL" id="PSN72337.1"/>
    </source>
</evidence>
<sequence>MWQGQSPAPYRCLSYMWGAPFAHHEILINGGRFRVGDNLHRFLHTARRLYPSQPLWIDAICINQRDLAEKGHQVQAMGHIYRKAKEVLIWLG</sequence>
<dbReference type="AlphaFoldDB" id="A0A2T2P3S0"/>
<keyword evidence="3" id="KW-1185">Reference proteome</keyword>
<organism evidence="2 3">
    <name type="scientific">Corynespora cassiicola Philippines</name>
    <dbReference type="NCBI Taxonomy" id="1448308"/>
    <lineage>
        <taxon>Eukaryota</taxon>
        <taxon>Fungi</taxon>
        <taxon>Dikarya</taxon>
        <taxon>Ascomycota</taxon>
        <taxon>Pezizomycotina</taxon>
        <taxon>Dothideomycetes</taxon>
        <taxon>Pleosporomycetidae</taxon>
        <taxon>Pleosporales</taxon>
        <taxon>Corynesporascaceae</taxon>
        <taxon>Corynespora</taxon>
    </lineage>
</organism>
<reference evidence="2 3" key="1">
    <citation type="journal article" date="2018" name="Front. Microbiol.">
        <title>Genome-Wide Analysis of Corynespora cassiicola Leaf Fall Disease Putative Effectors.</title>
        <authorList>
            <person name="Lopez D."/>
            <person name="Ribeiro S."/>
            <person name="Label P."/>
            <person name="Fumanal B."/>
            <person name="Venisse J.S."/>
            <person name="Kohler A."/>
            <person name="de Oliveira R.R."/>
            <person name="Labutti K."/>
            <person name="Lipzen A."/>
            <person name="Lail K."/>
            <person name="Bauer D."/>
            <person name="Ohm R.A."/>
            <person name="Barry K.W."/>
            <person name="Spatafora J."/>
            <person name="Grigoriev I.V."/>
            <person name="Martin F.M."/>
            <person name="Pujade-Renaud V."/>
        </authorList>
    </citation>
    <scope>NUCLEOTIDE SEQUENCE [LARGE SCALE GENOMIC DNA]</scope>
    <source>
        <strain evidence="2 3">Philippines</strain>
    </source>
</reference>
<evidence type="ECO:0000313" key="3">
    <source>
        <dbReference type="Proteomes" id="UP000240883"/>
    </source>
</evidence>
<dbReference type="OrthoDB" id="5386682at2759"/>
<evidence type="ECO:0000259" key="1">
    <source>
        <dbReference type="Pfam" id="PF06985"/>
    </source>
</evidence>
<dbReference type="STRING" id="1448308.A0A2T2P3S0"/>
<dbReference type="InterPro" id="IPR010730">
    <property type="entry name" value="HET"/>
</dbReference>
<feature type="domain" description="Heterokaryon incompatibility" evidence="1">
    <location>
        <begin position="10"/>
        <end position="92"/>
    </location>
</feature>
<feature type="non-terminal residue" evidence="2">
    <location>
        <position position="92"/>
    </location>
</feature>
<proteinExistence type="predicted"/>
<dbReference type="Proteomes" id="UP000240883">
    <property type="component" value="Unassembled WGS sequence"/>
</dbReference>
<gene>
    <name evidence="2" type="ORF">BS50DRAFT_485033</name>
</gene>
<dbReference type="Pfam" id="PF06985">
    <property type="entry name" value="HET"/>
    <property type="match status" value="1"/>
</dbReference>
<dbReference type="EMBL" id="KZ678130">
    <property type="protein sequence ID" value="PSN72337.1"/>
    <property type="molecule type" value="Genomic_DNA"/>
</dbReference>
<accession>A0A2T2P3S0</accession>
<protein>
    <submittedName>
        <fullName evidence="2">Heterokaryon incompatibility</fullName>
    </submittedName>
</protein>
<name>A0A2T2P3S0_CORCC</name>
<dbReference type="InterPro" id="IPR052895">
    <property type="entry name" value="HetReg/Transcr_Mod"/>
</dbReference>
<dbReference type="PANTHER" id="PTHR24148">
    <property type="entry name" value="ANKYRIN REPEAT DOMAIN-CONTAINING PROTEIN 39 HOMOLOG-RELATED"/>
    <property type="match status" value="1"/>
</dbReference>
<dbReference type="PANTHER" id="PTHR24148:SF73">
    <property type="entry name" value="HET DOMAIN PROTEIN (AFU_ORTHOLOGUE AFUA_8G01020)"/>
    <property type="match status" value="1"/>
</dbReference>